<gene>
    <name evidence="2" type="ORF">SAMN04488068_1661</name>
</gene>
<protein>
    <recommendedName>
        <fullName evidence="4">Sulfotransferase family protein</fullName>
    </recommendedName>
</protein>
<evidence type="ECO:0000313" key="2">
    <source>
        <dbReference type="EMBL" id="SHG85259.1"/>
    </source>
</evidence>
<dbReference type="Proteomes" id="UP000199758">
    <property type="component" value="Unassembled WGS sequence"/>
</dbReference>
<dbReference type="SUPFAM" id="SSF52540">
    <property type="entry name" value="P-loop containing nucleoside triphosphate hydrolases"/>
    <property type="match status" value="1"/>
</dbReference>
<evidence type="ECO:0000313" key="3">
    <source>
        <dbReference type="Proteomes" id="UP000199758"/>
    </source>
</evidence>
<keyword evidence="3" id="KW-1185">Reference proteome</keyword>
<proteinExistence type="predicted"/>
<dbReference type="AlphaFoldDB" id="A0A1M5N7T6"/>
<name>A0A1M5N7T6_9GAMM</name>
<organism evidence="2 3">
    <name type="scientific">Hydrocarboniphaga daqingensis</name>
    <dbReference type="NCBI Taxonomy" id="490188"/>
    <lineage>
        <taxon>Bacteria</taxon>
        <taxon>Pseudomonadati</taxon>
        <taxon>Pseudomonadota</taxon>
        <taxon>Gammaproteobacteria</taxon>
        <taxon>Nevskiales</taxon>
        <taxon>Nevskiaceae</taxon>
        <taxon>Hydrocarboniphaga</taxon>
    </lineage>
</organism>
<reference evidence="2 3" key="1">
    <citation type="submission" date="2016-11" db="EMBL/GenBank/DDBJ databases">
        <authorList>
            <person name="Jaros S."/>
            <person name="Januszkiewicz K."/>
            <person name="Wedrychowicz H."/>
        </authorList>
    </citation>
    <scope>NUCLEOTIDE SEQUENCE [LARGE SCALE GENOMIC DNA]</scope>
    <source>
        <strain evidence="2 3">CGMCC 1.7049</strain>
    </source>
</reference>
<dbReference type="EMBL" id="FQWZ01000003">
    <property type="protein sequence ID" value="SHG85259.1"/>
    <property type="molecule type" value="Genomic_DNA"/>
</dbReference>
<evidence type="ECO:0008006" key="4">
    <source>
        <dbReference type="Google" id="ProtNLM"/>
    </source>
</evidence>
<dbReference type="Gene3D" id="3.40.50.300">
    <property type="entry name" value="P-loop containing nucleotide triphosphate hydrolases"/>
    <property type="match status" value="1"/>
</dbReference>
<feature type="region of interest" description="Disordered" evidence="1">
    <location>
        <begin position="1"/>
        <end position="32"/>
    </location>
</feature>
<evidence type="ECO:0000256" key="1">
    <source>
        <dbReference type="SAM" id="MobiDB-lite"/>
    </source>
</evidence>
<sequence>MSLVETRKATAIPTAKTKPSTSSRVRKREQSSPSGELIYIHIGKCGGTSLWDAIQRSAPVAKRYPSIRKVHVATPPISHDADYLIVVRNPIDRVVSAFNWRLKLVVADGEQKDRFPGEYSVLTKYRSLNALAEALYKNGVLVPSVAEDFLKIHHLRESISFYLSDLLTAIRRKQVFAVMATELLDADVERVLGVKQVKRIHDNRAGSNAEKSALSGTARRNLRHFLAPDYDALNRLTRLFPVAPETLKLLMQ</sequence>
<dbReference type="InterPro" id="IPR027417">
    <property type="entry name" value="P-loop_NTPase"/>
</dbReference>
<accession>A0A1M5N7T6</accession>